<comment type="subunit">
    <text evidence="2 7">Homodimer.</text>
</comment>
<dbReference type="Pfam" id="PF00155">
    <property type="entry name" value="Aminotran_1_2"/>
    <property type="match status" value="1"/>
</dbReference>
<feature type="modified residue" description="N6-(pyridoxal phosphate)lysine" evidence="7">
    <location>
        <position position="226"/>
    </location>
</feature>
<evidence type="ECO:0000256" key="6">
    <source>
        <dbReference type="ARBA" id="ARBA00023102"/>
    </source>
</evidence>
<accession>A0A3R9FIK1</accession>
<evidence type="ECO:0000256" key="4">
    <source>
        <dbReference type="ARBA" id="ARBA00022679"/>
    </source>
</evidence>
<gene>
    <name evidence="7 9" type="primary">hisC</name>
    <name evidence="9" type="ORF">EJA10_04650</name>
</gene>
<keyword evidence="6 7" id="KW-0368">Histidine biosynthesis</keyword>
<dbReference type="Proteomes" id="UP000279911">
    <property type="component" value="Unassembled WGS sequence"/>
</dbReference>
<comment type="caution">
    <text evidence="9">The sequence shown here is derived from an EMBL/GenBank/DDBJ whole genome shotgun (WGS) entry which is preliminary data.</text>
</comment>
<evidence type="ECO:0000256" key="5">
    <source>
        <dbReference type="ARBA" id="ARBA00022898"/>
    </source>
</evidence>
<evidence type="ECO:0000256" key="1">
    <source>
        <dbReference type="ARBA" id="ARBA00001933"/>
    </source>
</evidence>
<dbReference type="GO" id="GO:0030170">
    <property type="term" value="F:pyridoxal phosphate binding"/>
    <property type="evidence" value="ECO:0007669"/>
    <property type="project" value="InterPro"/>
</dbReference>
<evidence type="ECO:0000256" key="7">
    <source>
        <dbReference type="HAMAP-Rule" id="MF_01023"/>
    </source>
</evidence>
<feature type="domain" description="Aminotransferase class I/classII large" evidence="8">
    <location>
        <begin position="36"/>
        <end position="350"/>
    </location>
</feature>
<evidence type="ECO:0000313" key="10">
    <source>
        <dbReference type="Proteomes" id="UP000279911"/>
    </source>
</evidence>
<dbReference type="InterPro" id="IPR015424">
    <property type="entry name" value="PyrdxlP-dep_Trfase"/>
</dbReference>
<evidence type="ECO:0000313" key="9">
    <source>
        <dbReference type="EMBL" id="RSD28862.1"/>
    </source>
</evidence>
<dbReference type="OrthoDB" id="9813612at2"/>
<name>A0A3R9FIK1_9BACI</name>
<evidence type="ECO:0000256" key="3">
    <source>
        <dbReference type="ARBA" id="ARBA00022576"/>
    </source>
</evidence>
<keyword evidence="7" id="KW-0028">Amino-acid biosynthesis</keyword>
<sequence length="365" mass="41393">MNMYVKARTELERITPYALGQTIEEIKEQYGITTVRKLSDNENGYGTSPRVREAIMQASAHLAFYPDGMTSGIVEKLSAHYQLDQKHFLVTNGSEEIIRLLTRAYIDKNDEAVMAEVTFPRYKTNVLIEGGRAVTVPMVDGKHDLQKMQEAISEKTKMVFVCNPNNPTGTIVAKQELLSFIDSVPGNVLIIMDEAYFEYADSEEYLDTMPLLDQYKNLVILRTFSKIYGLASLRVGYGIMHEDIAKELHKVRDVFNVNQLAQAAAVAALEDQAFVQDCSVKNSAERCFLSGKFKELEIDSFPSQSNFLYAFTNRPVIQTLTENGVLVRQMQLPGYKEAFRITLGTREDHEFILQIVSQQFHERAV</sequence>
<keyword evidence="4 7" id="KW-0808">Transferase</keyword>
<evidence type="ECO:0000259" key="8">
    <source>
        <dbReference type="Pfam" id="PF00155"/>
    </source>
</evidence>
<dbReference type="AlphaFoldDB" id="A0A3R9FIK1"/>
<dbReference type="HAMAP" id="MF_01023">
    <property type="entry name" value="HisC_aminotrans_2"/>
    <property type="match status" value="1"/>
</dbReference>
<dbReference type="EC" id="2.6.1.9" evidence="7"/>
<reference evidence="10" key="1">
    <citation type="submission" date="2018-12" db="EMBL/GenBank/DDBJ databases">
        <title>Bacillus chawlae sp. nov., Bacillus glennii sp. nov., and Bacillus saganii sp. nov. Isolated from the Vehicle Assembly Building at Kennedy Space Center where the Viking Spacecraft were Assembled.</title>
        <authorList>
            <person name="Seuylemezian A."/>
            <person name="Vaishampayan P."/>
        </authorList>
    </citation>
    <scope>NUCLEOTIDE SEQUENCE [LARGE SCALE GENOMIC DNA]</scope>
    <source>
        <strain evidence="10">DSM 13966</strain>
    </source>
</reference>
<dbReference type="UniPathway" id="UPA00031">
    <property type="reaction ID" value="UER00012"/>
</dbReference>
<dbReference type="NCBIfam" id="TIGR01141">
    <property type="entry name" value="hisC"/>
    <property type="match status" value="1"/>
</dbReference>
<dbReference type="GO" id="GO:0004400">
    <property type="term" value="F:histidinol-phosphate transaminase activity"/>
    <property type="evidence" value="ECO:0007669"/>
    <property type="project" value="UniProtKB-UniRule"/>
</dbReference>
<dbReference type="GO" id="GO:0000105">
    <property type="term" value="P:L-histidine biosynthetic process"/>
    <property type="evidence" value="ECO:0007669"/>
    <property type="project" value="UniProtKB-UniRule"/>
</dbReference>
<dbReference type="InterPro" id="IPR015422">
    <property type="entry name" value="PyrdxlP-dep_Trfase_small"/>
</dbReference>
<keyword evidence="3 7" id="KW-0032">Aminotransferase</keyword>
<proteinExistence type="inferred from homology"/>
<protein>
    <recommendedName>
        <fullName evidence="7">Histidinol-phosphate aminotransferase</fullName>
        <ecNumber evidence="7">2.6.1.9</ecNumber>
    </recommendedName>
    <alternativeName>
        <fullName evidence="7">Imidazole acetol-phosphate transaminase</fullName>
    </alternativeName>
</protein>
<dbReference type="Gene3D" id="3.40.640.10">
    <property type="entry name" value="Type I PLP-dependent aspartate aminotransferase-like (Major domain)"/>
    <property type="match status" value="1"/>
</dbReference>
<evidence type="ECO:0000256" key="2">
    <source>
        <dbReference type="ARBA" id="ARBA00011738"/>
    </source>
</evidence>
<dbReference type="Gene3D" id="3.90.1150.10">
    <property type="entry name" value="Aspartate Aminotransferase, domain 1"/>
    <property type="match status" value="1"/>
</dbReference>
<dbReference type="PANTHER" id="PTHR43643:SF3">
    <property type="entry name" value="HISTIDINOL-PHOSPHATE AMINOTRANSFERASE"/>
    <property type="match status" value="1"/>
</dbReference>
<dbReference type="PANTHER" id="PTHR43643">
    <property type="entry name" value="HISTIDINOL-PHOSPHATE AMINOTRANSFERASE 2"/>
    <property type="match status" value="1"/>
</dbReference>
<dbReference type="CDD" id="cd00609">
    <property type="entry name" value="AAT_like"/>
    <property type="match status" value="1"/>
</dbReference>
<comment type="catalytic activity">
    <reaction evidence="7">
        <text>L-histidinol phosphate + 2-oxoglutarate = 3-(imidazol-4-yl)-2-oxopropyl phosphate + L-glutamate</text>
        <dbReference type="Rhea" id="RHEA:23744"/>
        <dbReference type="ChEBI" id="CHEBI:16810"/>
        <dbReference type="ChEBI" id="CHEBI:29985"/>
        <dbReference type="ChEBI" id="CHEBI:57766"/>
        <dbReference type="ChEBI" id="CHEBI:57980"/>
        <dbReference type="EC" id="2.6.1.9"/>
    </reaction>
</comment>
<organism evidence="9 10">
    <name type="scientific">Mesobacillus subterraneus</name>
    <dbReference type="NCBI Taxonomy" id="285983"/>
    <lineage>
        <taxon>Bacteria</taxon>
        <taxon>Bacillati</taxon>
        <taxon>Bacillota</taxon>
        <taxon>Bacilli</taxon>
        <taxon>Bacillales</taxon>
        <taxon>Bacillaceae</taxon>
        <taxon>Mesobacillus</taxon>
    </lineage>
</organism>
<comment type="pathway">
    <text evidence="7">Amino-acid biosynthesis; L-histidine biosynthesis; L-histidine from 5-phospho-alpha-D-ribose 1-diphosphate: step 7/9.</text>
</comment>
<dbReference type="EMBL" id="RSFW01000006">
    <property type="protein sequence ID" value="RSD28862.1"/>
    <property type="molecule type" value="Genomic_DNA"/>
</dbReference>
<comment type="similarity">
    <text evidence="7">Belongs to the class-II pyridoxal-phosphate-dependent aminotransferase family. Histidinol-phosphate aminotransferase subfamily.</text>
</comment>
<dbReference type="InterPro" id="IPR050106">
    <property type="entry name" value="HistidinolP_aminotransfase"/>
</dbReference>
<dbReference type="InterPro" id="IPR015421">
    <property type="entry name" value="PyrdxlP-dep_Trfase_major"/>
</dbReference>
<comment type="cofactor">
    <cofactor evidence="1 7">
        <name>pyridoxal 5'-phosphate</name>
        <dbReference type="ChEBI" id="CHEBI:597326"/>
    </cofactor>
</comment>
<dbReference type="InterPro" id="IPR005861">
    <property type="entry name" value="HisP_aminotrans"/>
</dbReference>
<dbReference type="InterPro" id="IPR004839">
    <property type="entry name" value="Aminotransferase_I/II_large"/>
</dbReference>
<keyword evidence="5 7" id="KW-0663">Pyridoxal phosphate</keyword>
<dbReference type="SUPFAM" id="SSF53383">
    <property type="entry name" value="PLP-dependent transferases"/>
    <property type="match status" value="1"/>
</dbReference>